<protein>
    <submittedName>
        <fullName evidence="3">Uncharacterized protein</fullName>
    </submittedName>
</protein>
<name>A0A251SE48_HELAN</name>
<reference evidence="2 4" key="1">
    <citation type="journal article" date="2017" name="Nature">
        <title>The sunflower genome provides insights into oil metabolism, flowering and Asterid evolution.</title>
        <authorList>
            <person name="Badouin H."/>
            <person name="Gouzy J."/>
            <person name="Grassa C.J."/>
            <person name="Murat F."/>
            <person name="Staton S.E."/>
            <person name="Cottret L."/>
            <person name="Lelandais-Briere C."/>
            <person name="Owens G.L."/>
            <person name="Carrere S."/>
            <person name="Mayjonade B."/>
            <person name="Legrand L."/>
            <person name="Gill N."/>
            <person name="Kane N.C."/>
            <person name="Bowers J.E."/>
            <person name="Hubner S."/>
            <person name="Bellec A."/>
            <person name="Berard A."/>
            <person name="Berges H."/>
            <person name="Blanchet N."/>
            <person name="Boniface M.C."/>
            <person name="Brunel D."/>
            <person name="Catrice O."/>
            <person name="Chaidir N."/>
            <person name="Claudel C."/>
            <person name="Donnadieu C."/>
            <person name="Faraut T."/>
            <person name="Fievet G."/>
            <person name="Helmstetter N."/>
            <person name="King M."/>
            <person name="Knapp S.J."/>
            <person name="Lai Z."/>
            <person name="Le Paslier M.C."/>
            <person name="Lippi Y."/>
            <person name="Lorenzon L."/>
            <person name="Mandel J.R."/>
            <person name="Marage G."/>
            <person name="Marchand G."/>
            <person name="Marquand E."/>
            <person name="Bret-Mestries E."/>
            <person name="Morien E."/>
            <person name="Nambeesan S."/>
            <person name="Nguyen T."/>
            <person name="Pegot-Espagnet P."/>
            <person name="Pouilly N."/>
            <person name="Raftis F."/>
            <person name="Sallet E."/>
            <person name="Schiex T."/>
            <person name="Thomas J."/>
            <person name="Vandecasteele C."/>
            <person name="Vares D."/>
            <person name="Vear F."/>
            <person name="Vautrin S."/>
            <person name="Crespi M."/>
            <person name="Mangin B."/>
            <person name="Burke J.M."/>
            <person name="Salse J."/>
            <person name="Munos S."/>
            <person name="Vincourt P."/>
            <person name="Rieseberg L.H."/>
            <person name="Langlade N.B."/>
        </authorList>
    </citation>
    <scope>NUCLEOTIDE SEQUENCE [LARGE SCALE GENOMIC DNA]</scope>
    <source>
        <strain evidence="4">cv. SF193</strain>
        <tissue evidence="2">Leaves</tissue>
    </source>
</reference>
<reference evidence="2" key="3">
    <citation type="submission" date="2020-06" db="EMBL/GenBank/DDBJ databases">
        <title>Helianthus annuus Genome sequencing and assembly Release 2.</title>
        <authorList>
            <person name="Gouzy J."/>
            <person name="Langlade N."/>
            <person name="Munos S."/>
        </authorList>
    </citation>
    <scope>NUCLEOTIDE SEQUENCE</scope>
    <source>
        <tissue evidence="2">Leaves</tissue>
    </source>
</reference>
<feature type="transmembrane region" description="Helical" evidence="1">
    <location>
        <begin position="48"/>
        <end position="71"/>
    </location>
</feature>
<dbReference type="Proteomes" id="UP000215914">
    <property type="component" value="Chromosome 14"/>
</dbReference>
<keyword evidence="1" id="KW-0812">Transmembrane</keyword>
<keyword evidence="1" id="KW-1133">Transmembrane helix</keyword>
<dbReference type="Gramene" id="mRNA:HanXRQr2_Chr14g0620271">
    <property type="protein sequence ID" value="mRNA:HanXRQr2_Chr14g0620271"/>
    <property type="gene ID" value="HanXRQr2_Chr14g0620271"/>
</dbReference>
<proteinExistence type="predicted"/>
<evidence type="ECO:0000256" key="1">
    <source>
        <dbReference type="SAM" id="Phobius"/>
    </source>
</evidence>
<reference evidence="3" key="2">
    <citation type="submission" date="2017-02" db="EMBL/GenBank/DDBJ databases">
        <title>Sunflower complete genome.</title>
        <authorList>
            <person name="Langlade N."/>
            <person name="Munos S."/>
        </authorList>
    </citation>
    <scope>NUCLEOTIDE SEQUENCE [LARGE SCALE GENOMIC DNA]</scope>
    <source>
        <tissue evidence="3">Leaves</tissue>
    </source>
</reference>
<dbReference type="AlphaFoldDB" id="A0A251SE48"/>
<keyword evidence="1" id="KW-0472">Membrane</keyword>
<dbReference type="EMBL" id="CM007903">
    <property type="protein sequence ID" value="OTF96831.1"/>
    <property type="molecule type" value="Genomic_DNA"/>
</dbReference>
<accession>A0A251SE48</accession>
<gene>
    <name evidence="3" type="ORF">HannXRQ_Chr14g0427881</name>
    <name evidence="2" type="ORF">HanXRQr2_Chr14g0620271</name>
</gene>
<evidence type="ECO:0000313" key="3">
    <source>
        <dbReference type="EMBL" id="OTF96831.1"/>
    </source>
</evidence>
<evidence type="ECO:0000313" key="4">
    <source>
        <dbReference type="Proteomes" id="UP000215914"/>
    </source>
</evidence>
<sequence>MVKLRFGSDYGGDYRTFFVTMTTIQWRLKKIRRWCQGCGRFRIGELDIVLCVCKYSFFIQISYIIIIRLLFS</sequence>
<evidence type="ECO:0000313" key="2">
    <source>
        <dbReference type="EMBL" id="KAF5767087.1"/>
    </source>
</evidence>
<organism evidence="3 4">
    <name type="scientific">Helianthus annuus</name>
    <name type="common">Common sunflower</name>
    <dbReference type="NCBI Taxonomy" id="4232"/>
    <lineage>
        <taxon>Eukaryota</taxon>
        <taxon>Viridiplantae</taxon>
        <taxon>Streptophyta</taxon>
        <taxon>Embryophyta</taxon>
        <taxon>Tracheophyta</taxon>
        <taxon>Spermatophyta</taxon>
        <taxon>Magnoliopsida</taxon>
        <taxon>eudicotyledons</taxon>
        <taxon>Gunneridae</taxon>
        <taxon>Pentapetalae</taxon>
        <taxon>asterids</taxon>
        <taxon>campanulids</taxon>
        <taxon>Asterales</taxon>
        <taxon>Asteraceae</taxon>
        <taxon>Asteroideae</taxon>
        <taxon>Heliantheae alliance</taxon>
        <taxon>Heliantheae</taxon>
        <taxon>Helianthus</taxon>
    </lineage>
</organism>
<dbReference type="EMBL" id="MNCJ02000329">
    <property type="protein sequence ID" value="KAF5767087.1"/>
    <property type="molecule type" value="Genomic_DNA"/>
</dbReference>
<dbReference type="InParanoid" id="A0A251SE48"/>
<keyword evidence="4" id="KW-1185">Reference proteome</keyword>